<reference evidence="2" key="1">
    <citation type="journal article" date="2019" name="J. Virol.">
        <title>Medusavirus, a novel large DNA virus discovered from hot spring water.</title>
        <authorList>
            <person name="Yoshikawa G."/>
            <person name="Blanc-Mathieu R."/>
            <person name="Song C."/>
            <person name="Kayama Y."/>
            <person name="Mochizuki T."/>
            <person name="Murata K."/>
            <person name="Ogata H."/>
            <person name="Takemura M."/>
        </authorList>
    </citation>
    <scope>NUCLEOTIDE SEQUENCE [LARGE SCALE GENOMIC DNA]</scope>
</reference>
<protein>
    <submittedName>
        <fullName evidence="1">Uncharacterized protein</fullName>
    </submittedName>
</protein>
<proteinExistence type="predicted"/>
<sequence>MASQHQQTPENDFERTLTGPEAEHYISFPPCLPTDSPFTDEQLAMRKAIGAKVQDYLLSIEPKPSPEIVAIYNKRPMWKFYVNADNRGPTLPRRVYGVAITPPPEREERAHAATAHFGYVNDVVGGVPIDELKEVENWDHESLAVIDCTPHPELFLDPLGFLLLIDSSSQ</sequence>
<dbReference type="Proteomes" id="UP001161669">
    <property type="component" value="Segment"/>
</dbReference>
<dbReference type="EMBL" id="AP018495">
    <property type="protein sequence ID" value="BBI30519.1"/>
    <property type="molecule type" value="Genomic_DNA"/>
</dbReference>
<evidence type="ECO:0000313" key="1">
    <source>
        <dbReference type="EMBL" id="BBI30519.1"/>
    </source>
</evidence>
<evidence type="ECO:0000313" key="2">
    <source>
        <dbReference type="Proteomes" id="UP001161669"/>
    </source>
</evidence>
<name>A0A3T1CXJ6_9VIRU</name>
<keyword evidence="2" id="KW-1185">Reference proteome</keyword>
<organism evidence="1 2">
    <name type="scientific">Acanthamoeba castellanii medusavirus J1</name>
    <dbReference type="NCBI Taxonomy" id="3114988"/>
    <lineage>
        <taxon>Viruses</taxon>
        <taxon>Varidnaviria</taxon>
        <taxon>Bamfordvirae</taxon>
        <taxon>Nucleocytoviricota</taxon>
        <taxon>Megaviricetes</taxon>
        <taxon>Mamonoviridae</taxon>
        <taxon>Medusavirus</taxon>
        <taxon>Medusavirus medusae</taxon>
    </lineage>
</organism>
<dbReference type="KEGG" id="vg:80540871"/>
<accession>A0A3T1CXJ6</accession>